<evidence type="ECO:0000313" key="7">
    <source>
        <dbReference type="Proteomes" id="UP001168883"/>
    </source>
</evidence>
<dbReference type="Gene3D" id="3.40.190.290">
    <property type="match status" value="1"/>
</dbReference>
<dbReference type="PANTHER" id="PTHR30346">
    <property type="entry name" value="TRANSCRIPTIONAL DUAL REGULATOR HCAR-RELATED"/>
    <property type="match status" value="1"/>
</dbReference>
<dbReference type="InterPro" id="IPR036388">
    <property type="entry name" value="WH-like_DNA-bd_sf"/>
</dbReference>
<dbReference type="PANTHER" id="PTHR30346:SF28">
    <property type="entry name" value="HTH-TYPE TRANSCRIPTIONAL REGULATOR CYNR"/>
    <property type="match status" value="1"/>
</dbReference>
<evidence type="ECO:0000256" key="2">
    <source>
        <dbReference type="ARBA" id="ARBA00023015"/>
    </source>
</evidence>
<dbReference type="PROSITE" id="PS50931">
    <property type="entry name" value="HTH_LYSR"/>
    <property type="match status" value="1"/>
</dbReference>
<gene>
    <name evidence="6" type="ORF">Q3C12_15940</name>
</gene>
<dbReference type="Gene3D" id="1.10.10.10">
    <property type="entry name" value="Winged helix-like DNA-binding domain superfamily/Winged helix DNA-binding domain"/>
    <property type="match status" value="1"/>
</dbReference>
<dbReference type="InterPro" id="IPR005119">
    <property type="entry name" value="LysR_subst-bd"/>
</dbReference>
<keyword evidence="2" id="KW-0805">Transcription regulation</keyword>
<dbReference type="SUPFAM" id="SSF53850">
    <property type="entry name" value="Periplasmic binding protein-like II"/>
    <property type="match status" value="1"/>
</dbReference>
<accession>A0ABT8VBZ7</accession>
<evidence type="ECO:0000256" key="3">
    <source>
        <dbReference type="ARBA" id="ARBA00023125"/>
    </source>
</evidence>
<evidence type="ECO:0000256" key="4">
    <source>
        <dbReference type="ARBA" id="ARBA00023163"/>
    </source>
</evidence>
<keyword evidence="3" id="KW-0238">DNA-binding</keyword>
<dbReference type="InterPro" id="IPR036390">
    <property type="entry name" value="WH_DNA-bd_sf"/>
</dbReference>
<dbReference type="Pfam" id="PF03466">
    <property type="entry name" value="LysR_substrate"/>
    <property type="match status" value="1"/>
</dbReference>
<dbReference type="EMBL" id="JAUMKJ010000018">
    <property type="protein sequence ID" value="MDO3678504.1"/>
    <property type="molecule type" value="Genomic_DNA"/>
</dbReference>
<keyword evidence="4" id="KW-0804">Transcription</keyword>
<comment type="caution">
    <text evidence="6">The sequence shown here is derived from an EMBL/GenBank/DDBJ whole genome shotgun (WGS) entry which is preliminary data.</text>
</comment>
<dbReference type="PRINTS" id="PR00039">
    <property type="entry name" value="HTHLYSR"/>
</dbReference>
<feature type="domain" description="HTH lysR-type" evidence="5">
    <location>
        <begin position="1"/>
        <end position="58"/>
    </location>
</feature>
<sequence length="299" mass="33700">MDIRQLRYFIAIAEERQITAAAKRLHMAQPPLSQQLHLMERELGVTLLERQGRKLELTEAGRLLYKHALHITKLFEESQIEVKEAGSGLTGKLSIGVNTLSDGRLPELLRKFREKFPAITYKIQQNESAQLCKLVKERAIELAIVRFPLDLGDFSIRHLREERFYYVTSGRRSPLDGNAVSFDRIGQEPLILPSTEGLGVYQMIVEEFARHGMKPNVLSECSDIAMLLELVSSDFAATLVPESVLRLHRGFDVQVYELAGTHIASSSVLIWLKDHYLSKAAQNFIGLTGEAPFSARTNG</sequence>
<evidence type="ECO:0000313" key="6">
    <source>
        <dbReference type="EMBL" id="MDO3678504.1"/>
    </source>
</evidence>
<dbReference type="RefSeq" id="WP_302878916.1">
    <property type="nucleotide sequence ID" value="NZ_JAUMKJ010000018.1"/>
</dbReference>
<name>A0ABT8VBZ7_9BACL</name>
<reference evidence="6" key="1">
    <citation type="submission" date="2023-07" db="EMBL/GenBank/DDBJ databases">
        <authorList>
            <person name="Aktuganov G."/>
            <person name="Boyko T."/>
            <person name="Delegan Y."/>
            <person name="Galimzianova N."/>
            <person name="Gilvanova E."/>
            <person name="Korobov V."/>
            <person name="Kuzmina L."/>
            <person name="Melentiev A."/>
            <person name="Milman P."/>
            <person name="Ryabova A."/>
            <person name="Stupak E."/>
            <person name="Yasakov T."/>
            <person name="Zharikova N."/>
            <person name="Zhurenko E."/>
        </authorList>
    </citation>
    <scope>NUCLEOTIDE SEQUENCE</scope>
    <source>
        <strain evidence="6">IB-739</strain>
    </source>
</reference>
<organism evidence="6 7">
    <name type="scientific">Paenibacillus ehimensis</name>
    <dbReference type="NCBI Taxonomy" id="79264"/>
    <lineage>
        <taxon>Bacteria</taxon>
        <taxon>Bacillati</taxon>
        <taxon>Bacillota</taxon>
        <taxon>Bacilli</taxon>
        <taxon>Bacillales</taxon>
        <taxon>Paenibacillaceae</taxon>
        <taxon>Paenibacillus</taxon>
    </lineage>
</organism>
<keyword evidence="7" id="KW-1185">Reference proteome</keyword>
<comment type="similarity">
    <text evidence="1">Belongs to the LysR transcriptional regulatory family.</text>
</comment>
<dbReference type="Proteomes" id="UP001168883">
    <property type="component" value="Unassembled WGS sequence"/>
</dbReference>
<dbReference type="Pfam" id="PF00126">
    <property type="entry name" value="HTH_1"/>
    <property type="match status" value="1"/>
</dbReference>
<dbReference type="SUPFAM" id="SSF46785">
    <property type="entry name" value="Winged helix' DNA-binding domain"/>
    <property type="match status" value="1"/>
</dbReference>
<evidence type="ECO:0000259" key="5">
    <source>
        <dbReference type="PROSITE" id="PS50931"/>
    </source>
</evidence>
<protein>
    <submittedName>
        <fullName evidence="6">LysR family transcriptional regulator</fullName>
    </submittedName>
</protein>
<dbReference type="CDD" id="cd05466">
    <property type="entry name" value="PBP2_LTTR_substrate"/>
    <property type="match status" value="1"/>
</dbReference>
<proteinExistence type="inferred from homology"/>
<dbReference type="InterPro" id="IPR000847">
    <property type="entry name" value="LysR_HTH_N"/>
</dbReference>
<evidence type="ECO:0000256" key="1">
    <source>
        <dbReference type="ARBA" id="ARBA00009437"/>
    </source>
</evidence>